<proteinExistence type="inferred from homology"/>
<dbReference type="InterPro" id="IPR050638">
    <property type="entry name" value="AA-Vitamin_Transporters"/>
</dbReference>
<evidence type="ECO:0000256" key="6">
    <source>
        <dbReference type="SAM" id="MobiDB-lite"/>
    </source>
</evidence>
<evidence type="ECO:0000256" key="5">
    <source>
        <dbReference type="ARBA" id="ARBA00023136"/>
    </source>
</evidence>
<dbReference type="PANTHER" id="PTHR32322:SF2">
    <property type="entry name" value="EAMA DOMAIN-CONTAINING PROTEIN"/>
    <property type="match status" value="1"/>
</dbReference>
<dbReference type="GO" id="GO:0016020">
    <property type="term" value="C:membrane"/>
    <property type="evidence" value="ECO:0007669"/>
    <property type="project" value="UniProtKB-SubCell"/>
</dbReference>
<feature type="transmembrane region" description="Helical" evidence="7">
    <location>
        <begin position="91"/>
        <end position="112"/>
    </location>
</feature>
<keyword evidence="10" id="KW-1185">Reference proteome</keyword>
<gene>
    <name evidence="9" type="ORF">AUCHE_05_01970</name>
</gene>
<keyword evidence="4 7" id="KW-1133">Transmembrane helix</keyword>
<feature type="transmembrane region" description="Helical" evidence="7">
    <location>
        <begin position="121"/>
        <end position="139"/>
    </location>
</feature>
<feature type="transmembrane region" description="Helical" evidence="7">
    <location>
        <begin position="237"/>
        <end position="256"/>
    </location>
</feature>
<comment type="similarity">
    <text evidence="2">Belongs to the EamA transporter family.</text>
</comment>
<evidence type="ECO:0000256" key="1">
    <source>
        <dbReference type="ARBA" id="ARBA00004141"/>
    </source>
</evidence>
<feature type="transmembrane region" description="Helical" evidence="7">
    <location>
        <begin position="176"/>
        <end position="195"/>
    </location>
</feature>
<keyword evidence="3 7" id="KW-0812">Transmembrane</keyword>
<evidence type="ECO:0000259" key="8">
    <source>
        <dbReference type="Pfam" id="PF00892"/>
    </source>
</evidence>
<dbReference type="Pfam" id="PF00892">
    <property type="entry name" value="EamA"/>
    <property type="match status" value="2"/>
</dbReference>
<feature type="transmembrane region" description="Helical" evidence="7">
    <location>
        <begin position="66"/>
        <end position="85"/>
    </location>
</feature>
<evidence type="ECO:0000256" key="7">
    <source>
        <dbReference type="SAM" id="Phobius"/>
    </source>
</evidence>
<dbReference type="OrthoDB" id="5430053at2"/>
<dbReference type="SUPFAM" id="SSF103481">
    <property type="entry name" value="Multidrug resistance efflux transporter EmrE"/>
    <property type="match status" value="2"/>
</dbReference>
<dbReference type="STRING" id="100225.SAMN05421595_1113"/>
<dbReference type="Proteomes" id="UP000008495">
    <property type="component" value="Unassembled WGS sequence"/>
</dbReference>
<evidence type="ECO:0000256" key="4">
    <source>
        <dbReference type="ARBA" id="ARBA00022989"/>
    </source>
</evidence>
<feature type="domain" description="EamA" evidence="8">
    <location>
        <begin position="145"/>
        <end position="275"/>
    </location>
</feature>
<evidence type="ECO:0000256" key="3">
    <source>
        <dbReference type="ARBA" id="ARBA00022692"/>
    </source>
</evidence>
<dbReference type="RefSeq" id="WP_006502044.1">
    <property type="nucleotide sequence ID" value="NZ_BAGZ01000005.1"/>
</dbReference>
<dbReference type="EMBL" id="BAGZ01000005">
    <property type="protein sequence ID" value="GAB77292.1"/>
    <property type="molecule type" value="Genomic_DNA"/>
</dbReference>
<feature type="transmembrane region" description="Helical" evidence="7">
    <location>
        <begin position="207"/>
        <end position="225"/>
    </location>
</feature>
<evidence type="ECO:0000256" key="2">
    <source>
        <dbReference type="ARBA" id="ARBA00007362"/>
    </source>
</evidence>
<comment type="subcellular location">
    <subcellularLocation>
        <location evidence="1">Membrane</location>
        <topology evidence="1">Multi-pass membrane protein</topology>
    </subcellularLocation>
</comment>
<feature type="transmembrane region" description="Helical" evidence="7">
    <location>
        <begin position="145"/>
        <end position="164"/>
    </location>
</feature>
<evidence type="ECO:0000313" key="10">
    <source>
        <dbReference type="Proteomes" id="UP000008495"/>
    </source>
</evidence>
<protein>
    <recommendedName>
        <fullName evidence="8">EamA domain-containing protein</fullName>
    </recommendedName>
</protein>
<dbReference type="eggNOG" id="COG0697">
    <property type="taxonomic scope" value="Bacteria"/>
</dbReference>
<dbReference type="Gene3D" id="1.10.3730.20">
    <property type="match status" value="2"/>
</dbReference>
<dbReference type="AlphaFoldDB" id="K6W637"/>
<comment type="caution">
    <text evidence="9">The sequence shown here is derived from an EMBL/GenBank/DDBJ whole genome shotgun (WGS) entry which is preliminary data.</text>
</comment>
<feature type="domain" description="EamA" evidence="8">
    <location>
        <begin position="10"/>
        <end position="135"/>
    </location>
</feature>
<evidence type="ECO:0000313" key="9">
    <source>
        <dbReference type="EMBL" id="GAB77292.1"/>
    </source>
</evidence>
<keyword evidence="5 7" id="KW-0472">Membrane</keyword>
<dbReference type="InterPro" id="IPR037185">
    <property type="entry name" value="EmrE-like"/>
</dbReference>
<feature type="region of interest" description="Disordered" evidence="6">
    <location>
        <begin position="283"/>
        <end position="317"/>
    </location>
</feature>
<name>K6W637_9MICO</name>
<dbReference type="PANTHER" id="PTHR32322">
    <property type="entry name" value="INNER MEMBRANE TRANSPORTER"/>
    <property type="match status" value="1"/>
</dbReference>
<reference evidence="9 10" key="1">
    <citation type="submission" date="2012-08" db="EMBL/GenBank/DDBJ databases">
        <title>Whole genome shotgun sequence of Austwickia chelonae NBRC 105200.</title>
        <authorList>
            <person name="Yoshida I."/>
            <person name="Hosoyama A."/>
            <person name="Tsuchikane K."/>
            <person name="Katsumata H."/>
            <person name="Ando Y."/>
            <person name="Ohji S."/>
            <person name="Hamada M."/>
            <person name="Tamura T."/>
            <person name="Yamazoe A."/>
            <person name="Yamazaki S."/>
            <person name="Fujita N."/>
        </authorList>
    </citation>
    <scope>NUCLEOTIDE SEQUENCE [LARGE SCALE GENOMIC DNA]</scope>
    <source>
        <strain evidence="9 10">NBRC 105200</strain>
    </source>
</reference>
<dbReference type="InterPro" id="IPR000620">
    <property type="entry name" value="EamA_dom"/>
</dbReference>
<feature type="transmembrane region" description="Helical" evidence="7">
    <location>
        <begin position="262"/>
        <end position="279"/>
    </location>
</feature>
<organism evidence="9 10">
    <name type="scientific">Austwickia chelonae NBRC 105200</name>
    <dbReference type="NCBI Taxonomy" id="1184607"/>
    <lineage>
        <taxon>Bacteria</taxon>
        <taxon>Bacillati</taxon>
        <taxon>Actinomycetota</taxon>
        <taxon>Actinomycetes</taxon>
        <taxon>Micrococcales</taxon>
        <taxon>Dermatophilaceae</taxon>
        <taxon>Austwickia</taxon>
    </lineage>
</organism>
<accession>K6W637</accession>
<feature type="transmembrane region" description="Helical" evidence="7">
    <location>
        <begin position="32"/>
        <end position="54"/>
    </location>
</feature>
<sequence>MEAMRLRDVLTTAVAPTAWGSTYFVIRHWLPAGIPLTGAALRALPAGLLLMLLARQLPRGSWWWRTALISGLTVGGFFALIYVAGQRLPSGVAATLMASSAIVLLVMGQVLLGEKAPLRKYVGGFGGIIGVGLLVGGASLTLDPIGVAASLLAMTSSSLGFVLTKRWQPPVPPLTFAAWQLTAGGLMIAPVALMIEGNPPPLEMSAVVAFTYLVIIATALAYAVWFHGLQRLPAGTVGLIGLLNPLSGTLIGLLAAHEKLSTLQVAGTVIILAGVTAGIDRKPEERGEISMESTGEKPAVPHAEKTPSDSELLCTKQ</sequence>